<comment type="caution">
    <text evidence="2">The sequence shown here is derived from an EMBL/GenBank/DDBJ whole genome shotgun (WGS) entry which is preliminary data.</text>
</comment>
<organism evidence="2 3">
    <name type="scientific">Streptomyces coerulescens</name>
    <dbReference type="NCBI Taxonomy" id="29304"/>
    <lineage>
        <taxon>Bacteria</taxon>
        <taxon>Bacillati</taxon>
        <taxon>Actinomycetota</taxon>
        <taxon>Actinomycetes</taxon>
        <taxon>Kitasatosporales</taxon>
        <taxon>Streptomycetaceae</taxon>
        <taxon>Streptomyces</taxon>
    </lineage>
</organism>
<dbReference type="InterPro" id="IPR036702">
    <property type="entry name" value="ComB-like_sf"/>
</dbReference>
<dbReference type="SUPFAM" id="SSF142823">
    <property type="entry name" value="ComB-like"/>
    <property type="match status" value="1"/>
</dbReference>
<dbReference type="Pfam" id="PF04029">
    <property type="entry name" value="2-ph_phosp"/>
    <property type="match status" value="1"/>
</dbReference>
<evidence type="ECO:0000313" key="2">
    <source>
        <dbReference type="EMBL" id="MFC5219617.1"/>
    </source>
</evidence>
<keyword evidence="3" id="KW-1185">Reference proteome</keyword>
<gene>
    <name evidence="2" type="ORF">ACFPQ9_37910</name>
</gene>
<evidence type="ECO:0000256" key="1">
    <source>
        <dbReference type="ARBA" id="ARBA00021948"/>
    </source>
</evidence>
<evidence type="ECO:0000313" key="3">
    <source>
        <dbReference type="Proteomes" id="UP001596263"/>
    </source>
</evidence>
<proteinExistence type="predicted"/>
<dbReference type="InterPro" id="IPR005238">
    <property type="entry name" value="ComB-like"/>
</dbReference>
<accession>A0ABW0CXM6</accession>
<dbReference type="Gene3D" id="3.90.1560.10">
    <property type="entry name" value="ComB-like"/>
    <property type="match status" value="1"/>
</dbReference>
<name>A0ABW0CXM6_STRCD</name>
<dbReference type="EMBL" id="JBHSKM010000044">
    <property type="protein sequence ID" value="MFC5219617.1"/>
    <property type="molecule type" value="Genomic_DNA"/>
</dbReference>
<reference evidence="3" key="1">
    <citation type="journal article" date="2019" name="Int. J. Syst. Evol. Microbiol.">
        <title>The Global Catalogue of Microorganisms (GCM) 10K type strain sequencing project: providing services to taxonomists for standard genome sequencing and annotation.</title>
        <authorList>
            <consortium name="The Broad Institute Genomics Platform"/>
            <consortium name="The Broad Institute Genome Sequencing Center for Infectious Disease"/>
            <person name="Wu L."/>
            <person name="Ma J."/>
        </authorList>
    </citation>
    <scope>NUCLEOTIDE SEQUENCE [LARGE SCALE GENOMIC DNA]</scope>
    <source>
        <strain evidence="3">KCTC 42586</strain>
    </source>
</reference>
<dbReference type="RefSeq" id="WP_380863528.1">
    <property type="nucleotide sequence ID" value="NZ_JBHSKM010000044.1"/>
</dbReference>
<protein>
    <recommendedName>
        <fullName evidence="1">Probable 2-phosphosulfolactate phosphatase</fullName>
    </recommendedName>
</protein>
<dbReference type="Proteomes" id="UP001596263">
    <property type="component" value="Unassembled WGS sequence"/>
</dbReference>
<sequence>MRDARVVGQSAGAGDVAEAADLLGGVGCQDRGAGEAVADRGVAERTAAAKAAEAYARRAGAQLAVDRQAVPSAAPWSLAPGPSPPLTYSPTHLRDAPVVDRLAPPSSNGAAIAAAAPTGISVVAAFLRNVSCVGDWLNSRGYGMARRPVAVIAAGEQWPDGSLRLTVEDLLGAGAVISELCAECAAPLSAEAAAAKAGYEGTADVPHAIATSASGRHPAETGFVEDVVIAAHEDVCPFVPVRDGDSAFIPG</sequence>